<dbReference type="GO" id="GO:0006508">
    <property type="term" value="P:proteolysis"/>
    <property type="evidence" value="ECO:0007669"/>
    <property type="project" value="InterPro"/>
</dbReference>
<dbReference type="InterPro" id="IPR036059">
    <property type="entry name" value="TldD/PmbA_sf"/>
</dbReference>
<dbReference type="OrthoDB" id="39969at2"/>
<evidence type="ECO:0000259" key="1">
    <source>
        <dbReference type="Pfam" id="PF19289"/>
    </source>
</evidence>
<feature type="domain" description="Metalloprotease TldD/E C-terminal" evidence="1">
    <location>
        <begin position="225"/>
        <end position="429"/>
    </location>
</feature>
<dbReference type="Proteomes" id="UP000077339">
    <property type="component" value="Unassembled WGS sequence"/>
</dbReference>
<dbReference type="EMBL" id="JFHK01000015">
    <property type="protein sequence ID" value="OAA30084.1"/>
    <property type="molecule type" value="Genomic_DNA"/>
</dbReference>
<dbReference type="RefSeq" id="WP_068347742.1">
    <property type="nucleotide sequence ID" value="NZ_JFHK01000015.1"/>
</dbReference>
<protein>
    <recommendedName>
        <fullName evidence="1">Metalloprotease TldD/E C-terminal domain-containing protein</fullName>
    </recommendedName>
</protein>
<dbReference type="AlphaFoldDB" id="A0A176K0Q8"/>
<dbReference type="InterPro" id="IPR047657">
    <property type="entry name" value="PmbA"/>
</dbReference>
<evidence type="ECO:0000313" key="3">
    <source>
        <dbReference type="Proteomes" id="UP000077339"/>
    </source>
</evidence>
<dbReference type="PANTHER" id="PTHR43421:SF1">
    <property type="entry name" value="METALLOPROTEASE PMBA"/>
    <property type="match status" value="1"/>
</dbReference>
<dbReference type="SUPFAM" id="SSF111283">
    <property type="entry name" value="Putative modulator of DNA gyrase, PmbA/TldD"/>
    <property type="match status" value="1"/>
</dbReference>
<dbReference type="GO" id="GO:0005829">
    <property type="term" value="C:cytosol"/>
    <property type="evidence" value="ECO:0007669"/>
    <property type="project" value="TreeGrafter"/>
</dbReference>
<dbReference type="PATRIC" id="fig|1453497.3.peg.170"/>
<evidence type="ECO:0000313" key="2">
    <source>
        <dbReference type="EMBL" id="OAA30084.1"/>
    </source>
</evidence>
<gene>
    <name evidence="2" type="ORF">AT15_00800</name>
</gene>
<keyword evidence="3" id="KW-1185">Reference proteome</keyword>
<dbReference type="PANTHER" id="PTHR43421">
    <property type="entry name" value="METALLOPROTEASE PMBA"/>
    <property type="match status" value="1"/>
</dbReference>
<comment type="caution">
    <text evidence="2">The sequence shown here is derived from an EMBL/GenBank/DDBJ whole genome shotgun (WGS) entry which is preliminary data.</text>
</comment>
<reference evidence="2 3" key="1">
    <citation type="submission" date="2014-02" db="EMBL/GenBank/DDBJ databases">
        <title>Kosmotoga genome sequencing.</title>
        <authorList>
            <person name="Pollo S.M."/>
            <person name="Charchuk R."/>
            <person name="Nesbo C.L."/>
        </authorList>
    </citation>
    <scope>NUCLEOTIDE SEQUENCE [LARGE SCALE GENOMIC DNA]</scope>
    <source>
        <strain evidence="2 3">S304</strain>
    </source>
</reference>
<dbReference type="STRING" id="1453497.AT15_00800"/>
<sequence length="431" mass="48212">MLKKIIKALKNIREISDWKVIETIKEGHELYFIKQELDMNRAKKVSSYNVTVYRDFEEAGTKYRGSAQTTIHPGMSEKEVKKRIEESAFAAGFVKNKPYPIAEPSEAKGNISSRFQSGEISDWIAEIASEVFSQDTKEEAFLNSTEIYLTKTKTHILNSRGVDVQFDAVRAFIELVVTATGKEEVELYHQLRFSDYEPDSISKAVDEFLKEALDRAKAKPTPALGSAPVILVSEPAEDFLSYYVDNSSARAVYEKVSTFKIGDSVQGDFKGDGITVTLDPFMPGSFYSAPYDGDGFALDKEQIIKDGKLVKYWGDVRYSHYLGVEPTGNIHNFSVEPGRDSLDELREGPHLEIALFSAFNVDSITGDFGGEIRLGWYFDGKERYPITGGSISGNINQVQRDLLLSKEVQKSKRYSGPKAVKLFNVSVSGIK</sequence>
<dbReference type="GO" id="GO:0008237">
    <property type="term" value="F:metallopeptidase activity"/>
    <property type="evidence" value="ECO:0007669"/>
    <property type="project" value="InterPro"/>
</dbReference>
<dbReference type="InterPro" id="IPR045569">
    <property type="entry name" value="Metalloprtase-TldD/E_C"/>
</dbReference>
<name>A0A176K0Q8_9BACT</name>
<dbReference type="Pfam" id="PF19289">
    <property type="entry name" value="PmbA_TldD_3rd"/>
    <property type="match status" value="1"/>
</dbReference>
<proteinExistence type="predicted"/>
<accession>A0A176K0Q8</accession>
<organism evidence="2 3">
    <name type="scientific">Kosmotoga arenicorallina S304</name>
    <dbReference type="NCBI Taxonomy" id="1453497"/>
    <lineage>
        <taxon>Bacteria</taxon>
        <taxon>Thermotogati</taxon>
        <taxon>Thermotogota</taxon>
        <taxon>Thermotogae</taxon>
        <taxon>Kosmotogales</taxon>
        <taxon>Kosmotogaceae</taxon>
        <taxon>Kosmotoga</taxon>
    </lineage>
</organism>